<dbReference type="PANTHER" id="PTHR10293:SF72">
    <property type="entry name" value="MONOTHIOL GLUTAREDOXIN-S14, CHLOROPLASTIC"/>
    <property type="match status" value="1"/>
</dbReference>
<comment type="similarity">
    <text evidence="1">Belongs to the glutaredoxin family. CGFS subfamily.</text>
</comment>
<dbReference type="Gene3D" id="3.40.30.10">
    <property type="entry name" value="Glutaredoxin"/>
    <property type="match status" value="1"/>
</dbReference>
<proteinExistence type="inferred from homology"/>
<dbReference type="InterPro" id="IPR033658">
    <property type="entry name" value="GRX_PICOT-like"/>
</dbReference>
<name>A0A9D4YWZ8_CHLVU</name>
<evidence type="ECO:0000313" key="9">
    <source>
        <dbReference type="Proteomes" id="UP001055712"/>
    </source>
</evidence>
<keyword evidence="9" id="KW-1185">Reference proteome</keyword>
<sequence>MSAVLGLCQASAGCCPAIQPRKVVIRPLARLPVVARTRSSRRALVAASQAPGSPAAPGSTMSPELKSAIDAFITENNVVAFIKGTKQFPACGFSNTVVQILNTTAVPYVTVNVLEDDLLRTGMKEYSQWPTFPQVYIAGEFYGGADILIASYTNGELAETLEAAMNA</sequence>
<feature type="domain" description="Glutaredoxin" evidence="7">
    <location>
        <begin position="78"/>
        <end position="141"/>
    </location>
</feature>
<keyword evidence="4" id="KW-0408">Iron</keyword>
<comment type="caution">
    <text evidence="8">The sequence shown here is derived from an EMBL/GenBank/DDBJ whole genome shotgun (WGS) entry which is preliminary data.</text>
</comment>
<evidence type="ECO:0000256" key="5">
    <source>
        <dbReference type="ARBA" id="ARBA00023014"/>
    </source>
</evidence>
<evidence type="ECO:0000256" key="3">
    <source>
        <dbReference type="ARBA" id="ARBA00022723"/>
    </source>
</evidence>
<dbReference type="CDD" id="cd03028">
    <property type="entry name" value="GRX_PICOT_like"/>
    <property type="match status" value="1"/>
</dbReference>
<accession>A0A9D4YWZ8</accession>
<keyword evidence="2" id="KW-0001">2Fe-2S</keyword>
<keyword evidence="3" id="KW-0479">Metal-binding</keyword>
<keyword evidence="6" id="KW-0676">Redox-active center</keyword>
<dbReference type="NCBIfam" id="TIGR00365">
    <property type="entry name" value="Grx4 family monothiol glutaredoxin"/>
    <property type="match status" value="1"/>
</dbReference>
<dbReference type="Proteomes" id="UP001055712">
    <property type="component" value="Unassembled WGS sequence"/>
</dbReference>
<dbReference type="SUPFAM" id="SSF52833">
    <property type="entry name" value="Thioredoxin-like"/>
    <property type="match status" value="1"/>
</dbReference>
<keyword evidence="5" id="KW-0411">Iron-sulfur</keyword>
<protein>
    <recommendedName>
        <fullName evidence="7">Glutaredoxin domain-containing protein</fullName>
    </recommendedName>
</protein>
<dbReference type="AlphaFoldDB" id="A0A9D4YWZ8"/>
<evidence type="ECO:0000259" key="7">
    <source>
        <dbReference type="Pfam" id="PF00462"/>
    </source>
</evidence>
<dbReference type="PANTHER" id="PTHR10293">
    <property type="entry name" value="GLUTAREDOXIN FAMILY MEMBER"/>
    <property type="match status" value="1"/>
</dbReference>
<organism evidence="8 9">
    <name type="scientific">Chlorella vulgaris</name>
    <name type="common">Green alga</name>
    <dbReference type="NCBI Taxonomy" id="3077"/>
    <lineage>
        <taxon>Eukaryota</taxon>
        <taxon>Viridiplantae</taxon>
        <taxon>Chlorophyta</taxon>
        <taxon>core chlorophytes</taxon>
        <taxon>Trebouxiophyceae</taxon>
        <taxon>Chlorellales</taxon>
        <taxon>Chlorellaceae</taxon>
        <taxon>Chlorella clade</taxon>
        <taxon>Chlorella</taxon>
    </lineage>
</organism>
<evidence type="ECO:0000256" key="1">
    <source>
        <dbReference type="ARBA" id="ARBA00008983"/>
    </source>
</evidence>
<evidence type="ECO:0000256" key="2">
    <source>
        <dbReference type="ARBA" id="ARBA00022714"/>
    </source>
</evidence>
<dbReference type="PROSITE" id="PS51354">
    <property type="entry name" value="GLUTAREDOXIN_2"/>
    <property type="match status" value="1"/>
</dbReference>
<dbReference type="EMBL" id="SIDB01000007">
    <property type="protein sequence ID" value="KAI3430558.1"/>
    <property type="molecule type" value="Genomic_DNA"/>
</dbReference>
<dbReference type="InterPro" id="IPR036249">
    <property type="entry name" value="Thioredoxin-like_sf"/>
</dbReference>
<evidence type="ECO:0000313" key="8">
    <source>
        <dbReference type="EMBL" id="KAI3430558.1"/>
    </source>
</evidence>
<dbReference type="InterPro" id="IPR002109">
    <property type="entry name" value="Glutaredoxin"/>
</dbReference>
<reference evidence="8" key="2">
    <citation type="submission" date="2020-11" db="EMBL/GenBank/DDBJ databases">
        <authorList>
            <person name="Cecchin M."/>
            <person name="Marcolungo L."/>
            <person name="Rossato M."/>
            <person name="Girolomoni L."/>
            <person name="Cosentino E."/>
            <person name="Cuine S."/>
            <person name="Li-Beisson Y."/>
            <person name="Delledonne M."/>
            <person name="Ballottari M."/>
        </authorList>
    </citation>
    <scope>NUCLEOTIDE SEQUENCE</scope>
    <source>
        <strain evidence="8">211/11P</strain>
        <tissue evidence="8">Whole cell</tissue>
    </source>
</reference>
<dbReference type="FunFam" id="3.40.30.10:FF:000005">
    <property type="entry name" value="Glutaredoxin 5"/>
    <property type="match status" value="1"/>
</dbReference>
<evidence type="ECO:0000256" key="4">
    <source>
        <dbReference type="ARBA" id="ARBA00023004"/>
    </source>
</evidence>
<dbReference type="GO" id="GO:0046872">
    <property type="term" value="F:metal ion binding"/>
    <property type="evidence" value="ECO:0007669"/>
    <property type="project" value="UniProtKB-KW"/>
</dbReference>
<gene>
    <name evidence="8" type="ORF">D9Q98_005151</name>
</gene>
<reference evidence="8" key="1">
    <citation type="journal article" date="2019" name="Plant J.">
        <title>Chlorella vulgaris genome assembly and annotation reveals the molecular basis for metabolic acclimation to high light conditions.</title>
        <authorList>
            <person name="Cecchin M."/>
            <person name="Marcolungo L."/>
            <person name="Rossato M."/>
            <person name="Girolomoni L."/>
            <person name="Cosentino E."/>
            <person name="Cuine S."/>
            <person name="Li-Beisson Y."/>
            <person name="Delledonne M."/>
            <person name="Ballottari M."/>
        </authorList>
    </citation>
    <scope>NUCLEOTIDE SEQUENCE</scope>
    <source>
        <strain evidence="8">211/11P</strain>
    </source>
</reference>
<dbReference type="OrthoDB" id="415696at2759"/>
<evidence type="ECO:0000256" key="6">
    <source>
        <dbReference type="ARBA" id="ARBA00023284"/>
    </source>
</evidence>
<dbReference type="InterPro" id="IPR004480">
    <property type="entry name" value="Monothiol_GRX-rel"/>
</dbReference>
<dbReference type="Pfam" id="PF00462">
    <property type="entry name" value="Glutaredoxin"/>
    <property type="match status" value="1"/>
</dbReference>
<dbReference type="GO" id="GO:0051537">
    <property type="term" value="F:2 iron, 2 sulfur cluster binding"/>
    <property type="evidence" value="ECO:0007669"/>
    <property type="project" value="UniProtKB-KW"/>
</dbReference>